<dbReference type="PROSITE" id="PS51677">
    <property type="entry name" value="NODB"/>
    <property type="match status" value="1"/>
</dbReference>
<name>A0ABU9DEV3_9BACL</name>
<gene>
    <name evidence="2" type="ORF">WMW72_05190</name>
</gene>
<dbReference type="Pfam" id="PF01522">
    <property type="entry name" value="Polysacc_deac_1"/>
    <property type="match status" value="1"/>
</dbReference>
<dbReference type="InterPro" id="IPR012854">
    <property type="entry name" value="Cu_amine_oxidase-like_N"/>
</dbReference>
<dbReference type="Proteomes" id="UP001469365">
    <property type="component" value="Unassembled WGS sequence"/>
</dbReference>
<dbReference type="InterPro" id="IPR011330">
    <property type="entry name" value="Glyco_hydro/deAcase_b/a-brl"/>
</dbReference>
<keyword evidence="3" id="KW-1185">Reference proteome</keyword>
<dbReference type="Gene3D" id="3.20.20.370">
    <property type="entry name" value="Glycoside hydrolase/deacetylase"/>
    <property type="match status" value="1"/>
</dbReference>
<reference evidence="2 3" key="1">
    <citation type="submission" date="2024-04" db="EMBL/GenBank/DDBJ databases">
        <title>draft genome sequnece of Paenibacillus filicis.</title>
        <authorList>
            <person name="Kim D.-U."/>
        </authorList>
    </citation>
    <scope>NUCLEOTIDE SEQUENCE [LARGE SCALE GENOMIC DNA]</scope>
    <source>
        <strain evidence="2 3">KACC14197</strain>
    </source>
</reference>
<dbReference type="SUPFAM" id="SSF55383">
    <property type="entry name" value="Copper amine oxidase, domain N"/>
    <property type="match status" value="1"/>
</dbReference>
<dbReference type="SUPFAM" id="SSF88713">
    <property type="entry name" value="Glycoside hydrolase/deacetylase"/>
    <property type="match status" value="1"/>
</dbReference>
<dbReference type="PANTHER" id="PTHR10587">
    <property type="entry name" value="GLYCOSYL TRANSFERASE-RELATED"/>
    <property type="match status" value="1"/>
</dbReference>
<protein>
    <submittedName>
        <fullName evidence="2">Polysaccharide deacetylase family protein</fullName>
    </submittedName>
</protein>
<accession>A0ABU9DEV3</accession>
<evidence type="ECO:0000313" key="2">
    <source>
        <dbReference type="EMBL" id="MEK8127304.1"/>
    </source>
</evidence>
<feature type="domain" description="NodB homology" evidence="1">
    <location>
        <begin position="160"/>
        <end position="346"/>
    </location>
</feature>
<dbReference type="InterPro" id="IPR002509">
    <property type="entry name" value="NODB_dom"/>
</dbReference>
<dbReference type="EMBL" id="JBBPCC010000002">
    <property type="protein sequence ID" value="MEK8127304.1"/>
    <property type="molecule type" value="Genomic_DNA"/>
</dbReference>
<proteinExistence type="predicted"/>
<organism evidence="2 3">
    <name type="scientific">Paenibacillus filicis</name>
    <dbReference type="NCBI Taxonomy" id="669464"/>
    <lineage>
        <taxon>Bacteria</taxon>
        <taxon>Bacillati</taxon>
        <taxon>Bacillota</taxon>
        <taxon>Bacilli</taxon>
        <taxon>Bacillales</taxon>
        <taxon>Paenibacillaceae</taxon>
        <taxon>Paenibacillus</taxon>
    </lineage>
</organism>
<sequence length="362" mass="41307">MILFLLWPAAPKAVQAQVLQPDLYIGVNEERLDFGGVTPEVHDEVAFAPVRVLAEAMHVELVEEEPEIRLSKAGHTLVLRYHENLAVNDKGKSFVMWQFVREGKLLVPVSYLAGYFGYEVTSLPDIPMLRLKNSEATRSDKQFEEEQKAAIEEELEARKPPIYLTFDDGPSKSTLELLDHLKSYRAKATFFMLGNHISTYPDAVKRMVKEGHQPGLHGMTHVNEKFYKSPQSALDEMNQANKRLLQAAEVKTSLIRTPYGSKPLFTGAYRDATAGAGYRLWDWNVDSNDWKYTQDPDKLYEGVLADIRHLKSKHVTPVVLFHDEASTVAVLPRILEALREEGYRFAPLNKEMEPVNFWHDLR</sequence>
<dbReference type="InterPro" id="IPR036582">
    <property type="entry name" value="Mao_N_sf"/>
</dbReference>
<comment type="caution">
    <text evidence="2">The sequence shown here is derived from an EMBL/GenBank/DDBJ whole genome shotgun (WGS) entry which is preliminary data.</text>
</comment>
<dbReference type="InterPro" id="IPR050248">
    <property type="entry name" value="Polysacc_deacetylase_ArnD"/>
</dbReference>
<evidence type="ECO:0000313" key="3">
    <source>
        <dbReference type="Proteomes" id="UP001469365"/>
    </source>
</evidence>
<dbReference type="Pfam" id="PF07833">
    <property type="entry name" value="Cu_amine_oxidN1"/>
    <property type="match status" value="1"/>
</dbReference>
<evidence type="ECO:0000259" key="1">
    <source>
        <dbReference type="PROSITE" id="PS51677"/>
    </source>
</evidence>
<dbReference type="CDD" id="cd10944">
    <property type="entry name" value="CE4_SmPgdA_like"/>
    <property type="match status" value="1"/>
</dbReference>
<dbReference type="PANTHER" id="PTHR10587:SF125">
    <property type="entry name" value="POLYSACCHARIDE DEACETYLASE YHEN-RELATED"/>
    <property type="match status" value="1"/>
</dbReference>